<name>A0A3Q8S4K5_9BACL</name>
<sequence length="321" mass="37193">MIISASRRTDIPAFFGEWFMKRIEEGYFYRINPFNPNQVSGFSLKPEDVDAIVFWTKNPKPFIKHLNTLDEKGYRYYFQFTLNDYPKVLEPYVPSVGQRIDTFQALSRKIGADKLVWRYDPILISNITPISYHIDKLQHLASQFKGYTHKLVISFMDFYNKTEKKIERLEKEHQITVSDITMLEHKEELEKFANAIREIAARNQIQVETCAEALDLDHCGISHGSCIDASLLSRIFNLNLNYRKDNNQRGACLCTESVDMGVYNTCKFNCVYCYAVQSESAVNKTLEKHNPNSAALIHTYEGQFEIRKEIGRIKKGGGRLI</sequence>
<evidence type="ECO:0000256" key="1">
    <source>
        <dbReference type="SAM" id="Coils"/>
    </source>
</evidence>
<organism evidence="2 3">
    <name type="scientific">Paenibacillus lentus</name>
    <dbReference type="NCBI Taxonomy" id="1338368"/>
    <lineage>
        <taxon>Bacteria</taxon>
        <taxon>Bacillati</taxon>
        <taxon>Bacillota</taxon>
        <taxon>Bacilli</taxon>
        <taxon>Bacillales</taxon>
        <taxon>Paenibacillaceae</taxon>
        <taxon>Paenibacillus</taxon>
    </lineage>
</organism>
<dbReference type="Proteomes" id="UP000273145">
    <property type="component" value="Chromosome"/>
</dbReference>
<protein>
    <submittedName>
        <fullName evidence="2">DUF1848 domain-containing protein</fullName>
    </submittedName>
</protein>
<dbReference type="RefSeq" id="WP_125082399.1">
    <property type="nucleotide sequence ID" value="NZ_CP034248.1"/>
</dbReference>
<dbReference type="OrthoDB" id="9771212at2"/>
<feature type="coiled-coil region" evidence="1">
    <location>
        <begin position="159"/>
        <end position="202"/>
    </location>
</feature>
<dbReference type="Pfam" id="PF08902">
    <property type="entry name" value="DUF1848"/>
    <property type="match status" value="1"/>
</dbReference>
<dbReference type="InterPro" id="IPR014998">
    <property type="entry name" value="DUF1848"/>
</dbReference>
<keyword evidence="3" id="KW-1185">Reference proteome</keyword>
<proteinExistence type="predicted"/>
<dbReference type="KEGG" id="plen:EIM92_09230"/>
<accession>A0A3Q8S4K5</accession>
<dbReference type="AlphaFoldDB" id="A0A3Q8S4K5"/>
<dbReference type="EMBL" id="CP034248">
    <property type="protein sequence ID" value="AZK46338.1"/>
    <property type="molecule type" value="Genomic_DNA"/>
</dbReference>
<evidence type="ECO:0000313" key="2">
    <source>
        <dbReference type="EMBL" id="AZK46338.1"/>
    </source>
</evidence>
<keyword evidence="1" id="KW-0175">Coiled coil</keyword>
<evidence type="ECO:0000313" key="3">
    <source>
        <dbReference type="Proteomes" id="UP000273145"/>
    </source>
</evidence>
<gene>
    <name evidence="2" type="ORF">EIM92_09230</name>
</gene>
<reference evidence="2 3" key="1">
    <citation type="submission" date="2018-11" db="EMBL/GenBank/DDBJ databases">
        <title>Genome sequencing of Paenibacillus lentus DSM25539(T).</title>
        <authorList>
            <person name="Kook J.-K."/>
            <person name="Park S.-N."/>
            <person name="Lim Y.K."/>
        </authorList>
    </citation>
    <scope>NUCLEOTIDE SEQUENCE [LARGE SCALE GENOMIC DNA]</scope>
    <source>
        <strain evidence="2 3">DSM 25539</strain>
    </source>
</reference>